<name>A0A543N7J2_9ACTN</name>
<comment type="caution">
    <text evidence="1">The sequence shown here is derived from an EMBL/GenBank/DDBJ whole genome shotgun (WGS) entry which is preliminary data.</text>
</comment>
<evidence type="ECO:0000313" key="1">
    <source>
        <dbReference type="EMBL" id="TQN27801.1"/>
    </source>
</evidence>
<sequence length="159" mass="17055">MGMIWKGRALSAAEAARVRQNPESLREPVGGAGAPPAVVDLDKAWHGIHWLLTGSAWDGEGPLALAVLGGEQVDEGDGDTPRLLLDAANVAAVATALDAVGVDELRKRYDPHAMSEAEIYPNIWDDEAFDTDLAPGFELLKQLYTHAAARDCWVLQTIT</sequence>
<proteinExistence type="predicted"/>
<reference evidence="1 2" key="1">
    <citation type="submission" date="2019-06" db="EMBL/GenBank/DDBJ databases">
        <title>Sequencing the genomes of 1000 actinobacteria strains.</title>
        <authorList>
            <person name="Klenk H.-P."/>
        </authorList>
    </citation>
    <scope>NUCLEOTIDE SEQUENCE [LARGE SCALE GENOMIC DNA]</scope>
    <source>
        <strain evidence="1 2">DSM 45015</strain>
    </source>
</reference>
<dbReference type="InterPro" id="IPR015068">
    <property type="entry name" value="DUF1877"/>
</dbReference>
<protein>
    <submittedName>
        <fullName evidence="1">Uncharacterized protein DUF1877</fullName>
    </submittedName>
</protein>
<dbReference type="Gene3D" id="3.40.1760.10">
    <property type="entry name" value="YfbM-like super family"/>
    <property type="match status" value="1"/>
</dbReference>
<gene>
    <name evidence="1" type="ORF">FHX37_4531</name>
</gene>
<dbReference type="SUPFAM" id="SSF111069">
    <property type="entry name" value="Hypothetical protein yfbM"/>
    <property type="match status" value="1"/>
</dbReference>
<dbReference type="InterPro" id="IPR035944">
    <property type="entry name" value="YfbM-like_sf"/>
</dbReference>
<keyword evidence="2" id="KW-1185">Reference proteome</keyword>
<dbReference type="Proteomes" id="UP000317422">
    <property type="component" value="Unassembled WGS sequence"/>
</dbReference>
<evidence type="ECO:0000313" key="2">
    <source>
        <dbReference type="Proteomes" id="UP000317422"/>
    </source>
</evidence>
<accession>A0A543N7J2</accession>
<dbReference type="Pfam" id="PF08974">
    <property type="entry name" value="DUF1877"/>
    <property type="match status" value="1"/>
</dbReference>
<dbReference type="AlphaFoldDB" id="A0A543N7J2"/>
<organism evidence="1 2">
    <name type="scientific">Haloactinospora alba</name>
    <dbReference type="NCBI Taxonomy" id="405555"/>
    <lineage>
        <taxon>Bacteria</taxon>
        <taxon>Bacillati</taxon>
        <taxon>Actinomycetota</taxon>
        <taxon>Actinomycetes</taxon>
        <taxon>Streptosporangiales</taxon>
        <taxon>Nocardiopsidaceae</taxon>
        <taxon>Haloactinospora</taxon>
    </lineage>
</organism>
<dbReference type="EMBL" id="VFQC01000003">
    <property type="protein sequence ID" value="TQN27801.1"/>
    <property type="molecule type" value="Genomic_DNA"/>
</dbReference>